<dbReference type="AlphaFoldDB" id="A0A9P7G0P4"/>
<dbReference type="Proteomes" id="UP000775547">
    <property type="component" value="Unassembled WGS sequence"/>
</dbReference>
<keyword evidence="2" id="KW-1185">Reference proteome</keyword>
<reference evidence="1" key="2">
    <citation type="submission" date="2021-10" db="EMBL/GenBank/DDBJ databases">
        <title>Phylogenomics reveals ancestral predisposition of the termite-cultivated fungus Termitomyces towards a domesticated lifestyle.</title>
        <authorList>
            <person name="Auxier B."/>
            <person name="Grum-Grzhimaylo A."/>
            <person name="Cardenas M.E."/>
            <person name="Lodge J.D."/>
            <person name="Laessoe T."/>
            <person name="Pedersen O."/>
            <person name="Smith M.E."/>
            <person name="Kuyper T.W."/>
            <person name="Franco-Molano E.A."/>
            <person name="Baroni T.J."/>
            <person name="Aanen D.K."/>
        </authorList>
    </citation>
    <scope>NUCLEOTIDE SEQUENCE</scope>
    <source>
        <strain evidence="1">AP01</strain>
        <tissue evidence="1">Mycelium</tissue>
    </source>
</reference>
<sequence length="159" mass="17762">MAPSHRTPAANNKLHKSLNQELANLEEHLSTLRYHTDDFGDCTSDPREKTYIWGILALFLGSYLFEMGSEHAAYQLQLYAADSDLELFNMLLGPPLLSIFVPSLPSHISSIAYNNGLPKDSISTMTWLKRPNCRLATQTLASVKPIISSMPPRSLSRVM</sequence>
<dbReference type="EMBL" id="JABCKV010000601">
    <property type="protein sequence ID" value="KAG5640624.1"/>
    <property type="molecule type" value="Genomic_DNA"/>
</dbReference>
<accession>A0A9P7G0P4</accession>
<reference evidence="1" key="1">
    <citation type="submission" date="2020-07" db="EMBL/GenBank/DDBJ databases">
        <authorList>
            <person name="Nieuwenhuis M."/>
            <person name="Van De Peppel L.J.J."/>
        </authorList>
    </citation>
    <scope>NUCLEOTIDE SEQUENCE</scope>
    <source>
        <strain evidence="1">AP01</strain>
        <tissue evidence="1">Mycelium</tissue>
    </source>
</reference>
<protein>
    <submittedName>
        <fullName evidence="1">Uncharacterized protein</fullName>
    </submittedName>
</protein>
<organism evidence="1 2">
    <name type="scientific">Asterophora parasitica</name>
    <dbReference type="NCBI Taxonomy" id="117018"/>
    <lineage>
        <taxon>Eukaryota</taxon>
        <taxon>Fungi</taxon>
        <taxon>Dikarya</taxon>
        <taxon>Basidiomycota</taxon>
        <taxon>Agaricomycotina</taxon>
        <taxon>Agaricomycetes</taxon>
        <taxon>Agaricomycetidae</taxon>
        <taxon>Agaricales</taxon>
        <taxon>Tricholomatineae</taxon>
        <taxon>Lyophyllaceae</taxon>
        <taxon>Asterophora</taxon>
    </lineage>
</organism>
<proteinExistence type="predicted"/>
<evidence type="ECO:0000313" key="2">
    <source>
        <dbReference type="Proteomes" id="UP000775547"/>
    </source>
</evidence>
<gene>
    <name evidence="1" type="ORF">DXG03_007897</name>
</gene>
<dbReference type="OrthoDB" id="3062767at2759"/>
<evidence type="ECO:0000313" key="1">
    <source>
        <dbReference type="EMBL" id="KAG5640624.1"/>
    </source>
</evidence>
<comment type="caution">
    <text evidence="1">The sequence shown here is derived from an EMBL/GenBank/DDBJ whole genome shotgun (WGS) entry which is preliminary data.</text>
</comment>
<name>A0A9P7G0P4_9AGAR</name>